<sequence length="369" mass="40459">MSADRSSSQISLFVYSLQGGGAQKMMVNIANELSYRGYDVEMILVQATGPYEHLVDDTLTISEIGGANTFQILYNLWGHLRSSDTDVLLSTMEIPNIVSVLATRPPNPIPTVLRIANINSKKEREGKYKAIPTLKRLTYPRAEAIVTISDGVAEDLSEITGIDTKEMSTVYNPAYDPAIPTKATESIDHEWLNDDDKRVAIGVGNMKPQKDFATLLRAVHQVNQNEDLYLVILGRGDLKSDLESLAEKLEINDRVSFPGFVDNPYAYMARADVFVLSSAWEGFGNVIVEAMACGTSIVCTDCPGGPAEILENGRYGPLVPVGNDQAMAEAIKDVLTDPTNLETLTARAEEFSIENIVDQYERILCSVAN</sequence>
<dbReference type="AlphaFoldDB" id="L9VZL1"/>
<dbReference type="CDD" id="cd03811">
    <property type="entry name" value="GT4_GT28_WabH-like"/>
    <property type="match status" value="1"/>
</dbReference>
<keyword evidence="3" id="KW-0808">Transferase</keyword>
<dbReference type="Pfam" id="PF00534">
    <property type="entry name" value="Glycos_transf_1"/>
    <property type="match status" value="1"/>
</dbReference>
<dbReference type="SUPFAM" id="SSF53756">
    <property type="entry name" value="UDP-Glycosyltransferase/glycogen phosphorylase"/>
    <property type="match status" value="1"/>
</dbReference>
<dbReference type="OrthoDB" id="132546at2157"/>
<evidence type="ECO:0000313" key="3">
    <source>
        <dbReference type="EMBL" id="ELY42655.1"/>
    </source>
</evidence>
<evidence type="ECO:0000313" key="4">
    <source>
        <dbReference type="Proteomes" id="UP000011690"/>
    </source>
</evidence>
<dbReference type="EMBL" id="AOHY01000059">
    <property type="protein sequence ID" value="ELY42655.1"/>
    <property type="molecule type" value="Genomic_DNA"/>
</dbReference>
<name>L9VZL1_9EURY</name>
<feature type="domain" description="Glycosyl transferase family 1" evidence="1">
    <location>
        <begin position="186"/>
        <end position="349"/>
    </location>
</feature>
<dbReference type="InterPro" id="IPR028098">
    <property type="entry name" value="Glyco_trans_4-like_N"/>
</dbReference>
<protein>
    <submittedName>
        <fullName evidence="3">Group 1 glycosyl transferase</fullName>
    </submittedName>
</protein>
<dbReference type="Gene3D" id="3.40.50.2000">
    <property type="entry name" value="Glycogen Phosphorylase B"/>
    <property type="match status" value="2"/>
</dbReference>
<organism evidence="3 4">
    <name type="scientific">Natronorubrum bangense JCM 10635</name>
    <dbReference type="NCBI Taxonomy" id="1227500"/>
    <lineage>
        <taxon>Archaea</taxon>
        <taxon>Methanobacteriati</taxon>
        <taxon>Methanobacteriota</taxon>
        <taxon>Stenosarchaea group</taxon>
        <taxon>Halobacteria</taxon>
        <taxon>Halobacteriales</taxon>
        <taxon>Natrialbaceae</taxon>
        <taxon>Natronorubrum</taxon>
    </lineage>
</organism>
<dbReference type="PATRIC" id="fig|1227500.6.peg.4073"/>
<proteinExistence type="predicted"/>
<dbReference type="PANTHER" id="PTHR12526">
    <property type="entry name" value="GLYCOSYLTRANSFERASE"/>
    <property type="match status" value="1"/>
</dbReference>
<comment type="caution">
    <text evidence="3">The sequence shown here is derived from an EMBL/GenBank/DDBJ whole genome shotgun (WGS) entry which is preliminary data.</text>
</comment>
<dbReference type="STRING" id="1227500.C494_20163"/>
<evidence type="ECO:0000259" key="1">
    <source>
        <dbReference type="Pfam" id="PF00534"/>
    </source>
</evidence>
<dbReference type="eggNOG" id="arCOG01411">
    <property type="taxonomic scope" value="Archaea"/>
</dbReference>
<feature type="domain" description="Glycosyltransferase subfamily 4-like N-terminal" evidence="2">
    <location>
        <begin position="20"/>
        <end position="173"/>
    </location>
</feature>
<dbReference type="RefSeq" id="WP_006068137.1">
    <property type="nucleotide sequence ID" value="NZ_AOHY01000059.1"/>
</dbReference>
<dbReference type="GO" id="GO:0016757">
    <property type="term" value="F:glycosyltransferase activity"/>
    <property type="evidence" value="ECO:0007669"/>
    <property type="project" value="InterPro"/>
</dbReference>
<dbReference type="InterPro" id="IPR001296">
    <property type="entry name" value="Glyco_trans_1"/>
</dbReference>
<keyword evidence="4" id="KW-1185">Reference proteome</keyword>
<dbReference type="Pfam" id="PF13439">
    <property type="entry name" value="Glyco_transf_4"/>
    <property type="match status" value="1"/>
</dbReference>
<evidence type="ECO:0000259" key="2">
    <source>
        <dbReference type="Pfam" id="PF13439"/>
    </source>
</evidence>
<reference evidence="3 4" key="1">
    <citation type="journal article" date="2014" name="PLoS Genet.">
        <title>Phylogenetically driven sequencing of extremely halophilic archaea reveals strategies for static and dynamic osmo-response.</title>
        <authorList>
            <person name="Becker E.A."/>
            <person name="Seitzer P.M."/>
            <person name="Tritt A."/>
            <person name="Larsen D."/>
            <person name="Krusor M."/>
            <person name="Yao A.I."/>
            <person name="Wu D."/>
            <person name="Madern D."/>
            <person name="Eisen J.A."/>
            <person name="Darling A.E."/>
            <person name="Facciotti M.T."/>
        </authorList>
    </citation>
    <scope>NUCLEOTIDE SEQUENCE [LARGE SCALE GENOMIC DNA]</scope>
    <source>
        <strain evidence="3 4">JCM 10635</strain>
    </source>
</reference>
<gene>
    <name evidence="3" type="ORF">C494_20163</name>
</gene>
<dbReference type="Proteomes" id="UP000011690">
    <property type="component" value="Unassembled WGS sequence"/>
</dbReference>
<accession>L9VZL1</accession>